<keyword evidence="1" id="KW-0812">Transmembrane</keyword>
<evidence type="ECO:0008006" key="4">
    <source>
        <dbReference type="Google" id="ProtNLM"/>
    </source>
</evidence>
<dbReference type="EMBL" id="JAPDOD010000002">
    <property type="protein sequence ID" value="MDA0159340.1"/>
    <property type="molecule type" value="Genomic_DNA"/>
</dbReference>
<accession>A0A9X3MNF2</accession>
<gene>
    <name evidence="2" type="ORF">OM076_03600</name>
</gene>
<dbReference type="AlphaFoldDB" id="A0A9X3MNF2"/>
<evidence type="ECO:0000256" key="1">
    <source>
        <dbReference type="SAM" id="Phobius"/>
    </source>
</evidence>
<evidence type="ECO:0000313" key="3">
    <source>
        <dbReference type="Proteomes" id="UP001149140"/>
    </source>
</evidence>
<reference evidence="2" key="1">
    <citation type="submission" date="2022-10" db="EMBL/GenBank/DDBJ databases">
        <title>The WGS of Solirubrobacter ginsenosidimutans DSM 21036.</title>
        <authorList>
            <person name="Jiang Z."/>
        </authorList>
    </citation>
    <scope>NUCLEOTIDE SEQUENCE</scope>
    <source>
        <strain evidence="2">DSM 21036</strain>
    </source>
</reference>
<dbReference type="Proteomes" id="UP001149140">
    <property type="component" value="Unassembled WGS sequence"/>
</dbReference>
<evidence type="ECO:0000313" key="2">
    <source>
        <dbReference type="EMBL" id="MDA0159340.1"/>
    </source>
</evidence>
<name>A0A9X3MNF2_9ACTN</name>
<keyword evidence="1" id="KW-0472">Membrane</keyword>
<sequence length="163" mass="17739">MTPARPGPDARLVGRGRVRALVGFACLGALSVAGFTDHSADGYLAGIVLVLGAVFGWTVVLWARVWVDGDVLYARKLGGWDVPLRLDRLTHAELGSSSGHLLHLIADGHRLKLDPWSLRLKPLYAVLACYIGPEDPIANRKLQRRLAKARRGRRPSAPPSPRV</sequence>
<feature type="transmembrane region" description="Helical" evidence="1">
    <location>
        <begin position="20"/>
        <end position="36"/>
    </location>
</feature>
<dbReference type="RefSeq" id="WP_270038019.1">
    <property type="nucleotide sequence ID" value="NZ_JAPDOD010000002.1"/>
</dbReference>
<keyword evidence="1" id="KW-1133">Transmembrane helix</keyword>
<proteinExistence type="predicted"/>
<organism evidence="2 3">
    <name type="scientific">Solirubrobacter ginsenosidimutans</name>
    <dbReference type="NCBI Taxonomy" id="490573"/>
    <lineage>
        <taxon>Bacteria</taxon>
        <taxon>Bacillati</taxon>
        <taxon>Actinomycetota</taxon>
        <taxon>Thermoleophilia</taxon>
        <taxon>Solirubrobacterales</taxon>
        <taxon>Solirubrobacteraceae</taxon>
        <taxon>Solirubrobacter</taxon>
    </lineage>
</organism>
<keyword evidence="3" id="KW-1185">Reference proteome</keyword>
<protein>
    <recommendedName>
        <fullName evidence="4">PH domain-containing protein</fullName>
    </recommendedName>
</protein>
<feature type="transmembrane region" description="Helical" evidence="1">
    <location>
        <begin position="42"/>
        <end position="67"/>
    </location>
</feature>
<comment type="caution">
    <text evidence="2">The sequence shown here is derived from an EMBL/GenBank/DDBJ whole genome shotgun (WGS) entry which is preliminary data.</text>
</comment>